<evidence type="ECO:0000256" key="1">
    <source>
        <dbReference type="SAM" id="Phobius"/>
    </source>
</evidence>
<evidence type="ECO:0000313" key="2">
    <source>
        <dbReference type="EMBL" id="KJF39364.1"/>
    </source>
</evidence>
<dbReference type="AlphaFoldDB" id="A0A0D8IY09"/>
<dbReference type="PATRIC" id="fig|1550024.3.peg.2967"/>
<reference evidence="2" key="1">
    <citation type="submission" date="2015-02" db="EMBL/GenBank/DDBJ databases">
        <title>A novel member of the family Ruminococcaceae isolated from human feces.</title>
        <authorList>
            <person name="Shkoporov A.N."/>
            <person name="Chaplin A.V."/>
            <person name="Motuzova O.V."/>
            <person name="Kafarskaia L.I."/>
            <person name="Khokhlova E.V."/>
            <person name="Efimov B.A."/>
        </authorList>
    </citation>
    <scope>NUCLEOTIDE SEQUENCE [LARGE SCALE GENOMIC DNA]</scope>
    <source>
        <strain evidence="2">585-1</strain>
    </source>
</reference>
<accession>A0A0D8IY09</accession>
<feature type="transmembrane region" description="Helical" evidence="1">
    <location>
        <begin position="55"/>
        <end position="73"/>
    </location>
</feature>
<name>A0A0D8IY09_9FIRM</name>
<gene>
    <name evidence="2" type="ORF">TQ39_12990</name>
</gene>
<protein>
    <submittedName>
        <fullName evidence="2">Cytochrome D ubiquinol oxidase subunit II</fullName>
    </submittedName>
</protein>
<keyword evidence="3" id="KW-1185">Reference proteome</keyword>
<keyword evidence="1" id="KW-1133">Transmembrane helix</keyword>
<dbReference type="RefSeq" id="WP_006773021.1">
    <property type="nucleotide sequence ID" value="NZ_JXXK01000019.1"/>
</dbReference>
<dbReference type="GeneID" id="42857489"/>
<comment type="caution">
    <text evidence="2">The sequence shown here is derived from an EMBL/GenBank/DDBJ whole genome shotgun (WGS) entry which is preliminary data.</text>
</comment>
<dbReference type="EMBL" id="JXXK01000019">
    <property type="protein sequence ID" value="KJF39364.1"/>
    <property type="molecule type" value="Genomic_DNA"/>
</dbReference>
<proteinExistence type="predicted"/>
<feature type="transmembrane region" description="Helical" evidence="1">
    <location>
        <begin position="14"/>
        <end position="34"/>
    </location>
</feature>
<organism evidence="2 3">
    <name type="scientific">Ruthenibacterium lactatiformans</name>
    <dbReference type="NCBI Taxonomy" id="1550024"/>
    <lineage>
        <taxon>Bacteria</taxon>
        <taxon>Bacillati</taxon>
        <taxon>Bacillota</taxon>
        <taxon>Clostridia</taxon>
        <taxon>Eubacteriales</taxon>
        <taxon>Oscillospiraceae</taxon>
        <taxon>Ruthenibacterium</taxon>
    </lineage>
</organism>
<keyword evidence="1" id="KW-0812">Transmembrane</keyword>
<evidence type="ECO:0000313" key="3">
    <source>
        <dbReference type="Proteomes" id="UP000032483"/>
    </source>
</evidence>
<sequence>MNSEQITAFLQEHWYIASVLIGAVILFGAIRNWNWLCDPTGTRDAHRHSRGYRRVVFFLLGVLLIVVSIWGFVLKLK</sequence>
<keyword evidence="1" id="KW-0472">Membrane</keyword>
<dbReference type="Proteomes" id="UP000032483">
    <property type="component" value="Unassembled WGS sequence"/>
</dbReference>